<organism evidence="2 3">
    <name type="scientific">Phakopsora pachyrhizi</name>
    <name type="common">Asian soybean rust disease fungus</name>
    <dbReference type="NCBI Taxonomy" id="170000"/>
    <lineage>
        <taxon>Eukaryota</taxon>
        <taxon>Fungi</taxon>
        <taxon>Dikarya</taxon>
        <taxon>Basidiomycota</taxon>
        <taxon>Pucciniomycotina</taxon>
        <taxon>Pucciniomycetes</taxon>
        <taxon>Pucciniales</taxon>
        <taxon>Phakopsoraceae</taxon>
        <taxon>Phakopsora</taxon>
    </lineage>
</organism>
<accession>A0AAV0BFL5</accession>
<gene>
    <name evidence="2" type="ORF">PPACK8108_LOCUS18225</name>
</gene>
<comment type="caution">
    <text evidence="2">The sequence shown here is derived from an EMBL/GenBank/DDBJ whole genome shotgun (WGS) entry which is preliminary data.</text>
</comment>
<protein>
    <submittedName>
        <fullName evidence="2">Uncharacterized protein</fullName>
    </submittedName>
</protein>
<name>A0AAV0BFL5_PHAPC</name>
<evidence type="ECO:0000313" key="3">
    <source>
        <dbReference type="Proteomes" id="UP001153365"/>
    </source>
</evidence>
<sequence>MMTSSLEESDQGVQLEPGYMNFDKNSWVAYKDAKKAFTNSAQQEIEDKEIKFRKISNGYLIQAAQEDPRETQSQQCLSDNEHKRWDESYQVADAILSSVTDSNQ</sequence>
<dbReference type="Proteomes" id="UP001153365">
    <property type="component" value="Unassembled WGS sequence"/>
</dbReference>
<evidence type="ECO:0000313" key="2">
    <source>
        <dbReference type="EMBL" id="CAH7684181.1"/>
    </source>
</evidence>
<dbReference type="EMBL" id="CALTRL010005239">
    <property type="protein sequence ID" value="CAH7684181.1"/>
    <property type="molecule type" value="Genomic_DNA"/>
</dbReference>
<reference evidence="2" key="1">
    <citation type="submission" date="2022-06" db="EMBL/GenBank/DDBJ databases">
        <authorList>
            <consortium name="SYNGENTA / RWTH Aachen University"/>
        </authorList>
    </citation>
    <scope>NUCLEOTIDE SEQUENCE</scope>
</reference>
<evidence type="ECO:0000256" key="1">
    <source>
        <dbReference type="SAM" id="MobiDB-lite"/>
    </source>
</evidence>
<keyword evidence="3" id="KW-1185">Reference proteome</keyword>
<feature type="region of interest" description="Disordered" evidence="1">
    <location>
        <begin position="63"/>
        <end position="84"/>
    </location>
</feature>
<dbReference type="AlphaFoldDB" id="A0AAV0BFL5"/>
<proteinExistence type="predicted"/>